<organism evidence="1 2">
    <name type="scientific">Candidatus Uhrbacteria bacterium RIFCSPLOWO2_02_FULL_53_10</name>
    <dbReference type="NCBI Taxonomy" id="1802411"/>
    <lineage>
        <taxon>Bacteria</taxon>
        <taxon>Candidatus Uhriibacteriota</taxon>
    </lineage>
</organism>
<comment type="caution">
    <text evidence="1">The sequence shown here is derived from an EMBL/GenBank/DDBJ whole genome shotgun (WGS) entry which is preliminary data.</text>
</comment>
<gene>
    <name evidence="1" type="ORF">A3I45_03310</name>
</gene>
<evidence type="ECO:0000313" key="2">
    <source>
        <dbReference type="Proteomes" id="UP000177574"/>
    </source>
</evidence>
<reference evidence="1 2" key="1">
    <citation type="journal article" date="2016" name="Nat. Commun.">
        <title>Thousands of microbial genomes shed light on interconnected biogeochemical processes in an aquifer system.</title>
        <authorList>
            <person name="Anantharaman K."/>
            <person name="Brown C.T."/>
            <person name="Hug L.A."/>
            <person name="Sharon I."/>
            <person name="Castelle C.J."/>
            <person name="Probst A.J."/>
            <person name="Thomas B.C."/>
            <person name="Singh A."/>
            <person name="Wilkins M.J."/>
            <person name="Karaoz U."/>
            <person name="Brodie E.L."/>
            <person name="Williams K.H."/>
            <person name="Hubbard S.S."/>
            <person name="Banfield J.F."/>
        </authorList>
    </citation>
    <scope>NUCLEOTIDE SEQUENCE [LARGE SCALE GENOMIC DNA]</scope>
</reference>
<name>A0A1F7VEI1_9BACT</name>
<sequence>MEWKFAERSNVAKLWPSKSERQLTILELSRFEEEDGAWLKAIKDIVAKGGWVLLLPELFSGTEFVLSQGQTPESTEVMHGFVQTGIFGLNPNAPNEEPLTFLGPDDNPYNSGDVHAAVALRYGLVLIVPEIDYKNLEESPRYDTGRFIG</sequence>
<dbReference type="Proteomes" id="UP000177574">
    <property type="component" value="Unassembled WGS sequence"/>
</dbReference>
<protein>
    <submittedName>
        <fullName evidence="1">Uncharacterized protein</fullName>
    </submittedName>
</protein>
<accession>A0A1F7VEI1</accession>
<dbReference type="AlphaFoldDB" id="A0A1F7VEI1"/>
<dbReference type="EMBL" id="MGET01000058">
    <property type="protein sequence ID" value="OGL88919.1"/>
    <property type="molecule type" value="Genomic_DNA"/>
</dbReference>
<evidence type="ECO:0000313" key="1">
    <source>
        <dbReference type="EMBL" id="OGL88919.1"/>
    </source>
</evidence>
<proteinExistence type="predicted"/>